<proteinExistence type="inferred from homology"/>
<evidence type="ECO:0000313" key="4">
    <source>
        <dbReference type="Proteomes" id="UP000838748"/>
    </source>
</evidence>
<dbReference type="PIRSF" id="PIRSF003230">
    <property type="entry name" value="YbgC"/>
    <property type="match status" value="1"/>
</dbReference>
<accession>A0ABM9A4A7</accession>
<dbReference type="InterPro" id="IPR050563">
    <property type="entry name" value="4-hydroxybenzoyl-CoA_TE"/>
</dbReference>
<dbReference type="EC" id="3.1.2.-" evidence="3"/>
<dbReference type="NCBIfam" id="TIGR00051">
    <property type="entry name" value="YbgC/FadM family acyl-CoA thioesterase"/>
    <property type="match status" value="1"/>
</dbReference>
<keyword evidence="4" id="KW-1185">Reference proteome</keyword>
<dbReference type="InterPro" id="IPR029069">
    <property type="entry name" value="HotDog_dom_sf"/>
</dbReference>
<dbReference type="PANTHER" id="PTHR31793:SF37">
    <property type="entry name" value="ACYL-COA THIOESTER HYDROLASE YBGC"/>
    <property type="match status" value="1"/>
</dbReference>
<evidence type="ECO:0000256" key="1">
    <source>
        <dbReference type="ARBA" id="ARBA00005953"/>
    </source>
</evidence>
<dbReference type="Proteomes" id="UP000838748">
    <property type="component" value="Unassembled WGS sequence"/>
</dbReference>
<dbReference type="Gene3D" id="3.10.129.10">
    <property type="entry name" value="Hotdog Thioesterase"/>
    <property type="match status" value="1"/>
</dbReference>
<organism evidence="3 4">
    <name type="scientific">Vibrio marisflavi CECT 7928</name>
    <dbReference type="NCBI Taxonomy" id="634439"/>
    <lineage>
        <taxon>Bacteria</taxon>
        <taxon>Pseudomonadati</taxon>
        <taxon>Pseudomonadota</taxon>
        <taxon>Gammaproteobacteria</taxon>
        <taxon>Vibrionales</taxon>
        <taxon>Vibrionaceae</taxon>
        <taxon>Vibrio</taxon>
    </lineage>
</organism>
<dbReference type="Pfam" id="PF13279">
    <property type="entry name" value="4HBT_2"/>
    <property type="match status" value="1"/>
</dbReference>
<dbReference type="CDD" id="cd00586">
    <property type="entry name" value="4HBT"/>
    <property type="match status" value="1"/>
</dbReference>
<gene>
    <name evidence="3" type="primary">ybgC</name>
    <name evidence="3" type="ORF">VMF7928_02151</name>
</gene>
<dbReference type="RefSeq" id="WP_237361461.1">
    <property type="nucleotide sequence ID" value="NZ_CAKLDM010000002.1"/>
</dbReference>
<evidence type="ECO:0000256" key="2">
    <source>
        <dbReference type="ARBA" id="ARBA00022801"/>
    </source>
</evidence>
<evidence type="ECO:0000313" key="3">
    <source>
        <dbReference type="EMBL" id="CAH0539433.1"/>
    </source>
</evidence>
<protein>
    <submittedName>
        <fullName evidence="3">Acyl-CoA thioester hydrolase YbgC</fullName>
        <ecNumber evidence="3">3.1.2.-</ecNumber>
    </submittedName>
</protein>
<sequence>MLSNKSVFEWPITVYLDETDAGGIVHNSNYLKYFERARTEMLRSKGILQRDLMSQNIALVISRMELDYIQAISLDEQLTVLTSIAELKRATMTFCQEIVNDGQVTLCKVMVKVACINTETMKPKAFPRTLHQEISSSDI</sequence>
<comment type="similarity">
    <text evidence="1">Belongs to the 4-hydroxybenzoyl-CoA thioesterase family.</text>
</comment>
<dbReference type="PANTHER" id="PTHR31793">
    <property type="entry name" value="4-HYDROXYBENZOYL-COA THIOESTERASE FAMILY MEMBER"/>
    <property type="match status" value="1"/>
</dbReference>
<dbReference type="GO" id="GO:0016787">
    <property type="term" value="F:hydrolase activity"/>
    <property type="evidence" value="ECO:0007669"/>
    <property type="project" value="UniProtKB-KW"/>
</dbReference>
<name>A0ABM9A4A7_9VIBR</name>
<dbReference type="SUPFAM" id="SSF54637">
    <property type="entry name" value="Thioesterase/thiol ester dehydrase-isomerase"/>
    <property type="match status" value="1"/>
</dbReference>
<comment type="caution">
    <text evidence="3">The sequence shown here is derived from an EMBL/GenBank/DDBJ whole genome shotgun (WGS) entry which is preliminary data.</text>
</comment>
<reference evidence="3" key="1">
    <citation type="submission" date="2021-11" db="EMBL/GenBank/DDBJ databases">
        <authorList>
            <person name="Rodrigo-Torres L."/>
            <person name="Arahal R. D."/>
            <person name="Lucena T."/>
        </authorList>
    </citation>
    <scope>NUCLEOTIDE SEQUENCE</scope>
    <source>
        <strain evidence="3">CECT 7928</strain>
    </source>
</reference>
<dbReference type="InterPro" id="IPR006684">
    <property type="entry name" value="YbgC/YbaW"/>
</dbReference>
<dbReference type="EMBL" id="CAKLDM010000002">
    <property type="protein sequence ID" value="CAH0539433.1"/>
    <property type="molecule type" value="Genomic_DNA"/>
</dbReference>
<keyword evidence="2 3" id="KW-0378">Hydrolase</keyword>